<dbReference type="PROSITE" id="PS50181">
    <property type="entry name" value="FBOX"/>
    <property type="match status" value="1"/>
</dbReference>
<feature type="domain" description="F-box" evidence="1">
    <location>
        <begin position="28"/>
        <end position="81"/>
    </location>
</feature>
<sequence length="336" mass="38603">MVNCSCHCELGKSRKQRHREEEDITNTTDRFSHLPGPILYHILSFLDTKSAVQTSVLSRVWNRVWKHVPALDLHRRSFRQAPSFERFVSKVLSLRYNLNLHRISYVDDVGPCDEEHESRLVKVINYVIKYAFSHDAQHLVFDTGSSHNQFVTRSKTSNSTFNLKTLELRCVALDSGFLLCSRLPMLTTLKVTSCLLLGTDSYTNEPKDCLDLFSNFGGLVNLAISDCYFLADPRVRPFLRVRVSGLQLLSLELEGMEKIRIEIFAPKLRFFSVRQDVNDSQGFSELSLPSLDRAEIELNHIHRKEAYVHHDQYLNALFQGLHNAKSLKLGYSTVEV</sequence>
<dbReference type="Proteomes" id="UP001154282">
    <property type="component" value="Unassembled WGS sequence"/>
</dbReference>
<name>A0AAV0JXJ1_9ROSI</name>
<protein>
    <recommendedName>
        <fullName evidence="1">F-box domain-containing protein</fullName>
    </recommendedName>
</protein>
<dbReference type="InterPro" id="IPR053197">
    <property type="entry name" value="F-box_SCFL_complex_component"/>
</dbReference>
<dbReference type="Gene3D" id="3.80.10.10">
    <property type="entry name" value="Ribonuclease Inhibitor"/>
    <property type="match status" value="1"/>
</dbReference>
<accession>A0AAV0JXJ1</accession>
<dbReference type="InterPro" id="IPR053781">
    <property type="entry name" value="F-box_AtFBL13-like"/>
</dbReference>
<dbReference type="InterPro" id="IPR032675">
    <property type="entry name" value="LRR_dom_sf"/>
</dbReference>
<dbReference type="CDD" id="cd22160">
    <property type="entry name" value="F-box_AtFBL13-like"/>
    <property type="match status" value="1"/>
</dbReference>
<evidence type="ECO:0000313" key="2">
    <source>
        <dbReference type="EMBL" id="CAI0413369.1"/>
    </source>
</evidence>
<dbReference type="AlphaFoldDB" id="A0AAV0JXJ1"/>
<dbReference type="PANTHER" id="PTHR34223">
    <property type="entry name" value="OS11G0201299 PROTEIN"/>
    <property type="match status" value="1"/>
</dbReference>
<dbReference type="SUPFAM" id="SSF52047">
    <property type="entry name" value="RNI-like"/>
    <property type="match status" value="1"/>
</dbReference>
<gene>
    <name evidence="2" type="ORF">LITE_LOCUS15910</name>
</gene>
<dbReference type="SUPFAM" id="SSF81383">
    <property type="entry name" value="F-box domain"/>
    <property type="match status" value="1"/>
</dbReference>
<dbReference type="PANTHER" id="PTHR34223:SF51">
    <property type="entry name" value="OS06G0556300 PROTEIN"/>
    <property type="match status" value="1"/>
</dbReference>
<evidence type="ECO:0000313" key="3">
    <source>
        <dbReference type="Proteomes" id="UP001154282"/>
    </source>
</evidence>
<dbReference type="InterPro" id="IPR036047">
    <property type="entry name" value="F-box-like_dom_sf"/>
</dbReference>
<dbReference type="InterPro" id="IPR001810">
    <property type="entry name" value="F-box_dom"/>
</dbReference>
<evidence type="ECO:0000259" key="1">
    <source>
        <dbReference type="PROSITE" id="PS50181"/>
    </source>
</evidence>
<comment type="caution">
    <text evidence="2">The sequence shown here is derived from an EMBL/GenBank/DDBJ whole genome shotgun (WGS) entry which is preliminary data.</text>
</comment>
<proteinExistence type="predicted"/>
<dbReference type="EMBL" id="CAMGYJ010000005">
    <property type="protein sequence ID" value="CAI0413369.1"/>
    <property type="molecule type" value="Genomic_DNA"/>
</dbReference>
<dbReference type="Pfam" id="PF00646">
    <property type="entry name" value="F-box"/>
    <property type="match status" value="1"/>
</dbReference>
<keyword evidence="3" id="KW-1185">Reference proteome</keyword>
<reference evidence="2" key="1">
    <citation type="submission" date="2022-08" db="EMBL/GenBank/DDBJ databases">
        <authorList>
            <person name="Gutierrez-Valencia J."/>
        </authorList>
    </citation>
    <scope>NUCLEOTIDE SEQUENCE</scope>
</reference>
<organism evidence="2 3">
    <name type="scientific">Linum tenue</name>
    <dbReference type="NCBI Taxonomy" id="586396"/>
    <lineage>
        <taxon>Eukaryota</taxon>
        <taxon>Viridiplantae</taxon>
        <taxon>Streptophyta</taxon>
        <taxon>Embryophyta</taxon>
        <taxon>Tracheophyta</taxon>
        <taxon>Spermatophyta</taxon>
        <taxon>Magnoliopsida</taxon>
        <taxon>eudicotyledons</taxon>
        <taxon>Gunneridae</taxon>
        <taxon>Pentapetalae</taxon>
        <taxon>rosids</taxon>
        <taxon>fabids</taxon>
        <taxon>Malpighiales</taxon>
        <taxon>Linaceae</taxon>
        <taxon>Linum</taxon>
    </lineage>
</organism>